<feature type="domain" description="Myb-like" evidence="5">
    <location>
        <begin position="10"/>
        <end position="61"/>
    </location>
</feature>
<organism evidence="7 8">
    <name type="scientific">Entamoeba invadens IP1</name>
    <dbReference type="NCBI Taxonomy" id="370355"/>
    <lineage>
        <taxon>Eukaryota</taxon>
        <taxon>Amoebozoa</taxon>
        <taxon>Evosea</taxon>
        <taxon>Archamoebae</taxon>
        <taxon>Mastigamoebida</taxon>
        <taxon>Entamoebidae</taxon>
        <taxon>Entamoeba</taxon>
    </lineage>
</organism>
<dbReference type="PROSITE" id="PS50090">
    <property type="entry name" value="MYB_LIKE"/>
    <property type="match status" value="2"/>
</dbReference>
<dbReference type="GeneID" id="14890659"/>
<evidence type="ECO:0000256" key="1">
    <source>
        <dbReference type="ARBA" id="ARBA00023015"/>
    </source>
</evidence>
<dbReference type="OMA" id="QWAPEED"/>
<keyword evidence="3" id="KW-0804">Transcription</keyword>
<proteinExistence type="predicted"/>
<feature type="domain" description="Myb-like" evidence="5">
    <location>
        <begin position="66"/>
        <end position="112"/>
    </location>
</feature>
<dbReference type="GO" id="GO:0042795">
    <property type="term" value="P:snRNA transcription by RNA polymerase II"/>
    <property type="evidence" value="ECO:0007669"/>
    <property type="project" value="TreeGrafter"/>
</dbReference>
<reference evidence="7 8" key="1">
    <citation type="submission" date="2012-10" db="EMBL/GenBank/DDBJ databases">
        <authorList>
            <person name="Zafar N."/>
            <person name="Inman J."/>
            <person name="Hall N."/>
            <person name="Lorenzi H."/>
            <person name="Caler E."/>
        </authorList>
    </citation>
    <scope>NUCLEOTIDE SEQUENCE [LARGE SCALE GENOMIC DNA]</scope>
    <source>
        <strain evidence="7 8">IP1</strain>
    </source>
</reference>
<gene>
    <name evidence="7" type="ORF">EIN_206260</name>
</gene>
<evidence type="ECO:0000256" key="3">
    <source>
        <dbReference type="ARBA" id="ARBA00023163"/>
    </source>
</evidence>
<dbReference type="Gene3D" id="1.10.10.60">
    <property type="entry name" value="Homeodomain-like"/>
    <property type="match status" value="2"/>
</dbReference>
<evidence type="ECO:0000259" key="6">
    <source>
        <dbReference type="PROSITE" id="PS51294"/>
    </source>
</evidence>
<dbReference type="Proteomes" id="UP000014680">
    <property type="component" value="Unassembled WGS sequence"/>
</dbReference>
<dbReference type="GO" id="GO:0019185">
    <property type="term" value="C:snRNA-activating protein complex"/>
    <property type="evidence" value="ECO:0007669"/>
    <property type="project" value="TreeGrafter"/>
</dbReference>
<evidence type="ECO:0000313" key="8">
    <source>
        <dbReference type="Proteomes" id="UP000014680"/>
    </source>
</evidence>
<dbReference type="InterPro" id="IPR051575">
    <property type="entry name" value="Myb-like_DNA-bd"/>
</dbReference>
<evidence type="ECO:0000313" key="7">
    <source>
        <dbReference type="EMBL" id="ELP91639.1"/>
    </source>
</evidence>
<dbReference type="SUPFAM" id="SSF46689">
    <property type="entry name" value="Homeodomain-like"/>
    <property type="match status" value="1"/>
</dbReference>
<dbReference type="OrthoDB" id="25497at2759"/>
<dbReference type="GO" id="GO:0000978">
    <property type="term" value="F:RNA polymerase II cis-regulatory region sequence-specific DNA binding"/>
    <property type="evidence" value="ECO:0007669"/>
    <property type="project" value="TreeGrafter"/>
</dbReference>
<dbReference type="GO" id="GO:0001006">
    <property type="term" value="F:RNA polymerase III type 3 promoter sequence-specific DNA binding"/>
    <property type="evidence" value="ECO:0007669"/>
    <property type="project" value="TreeGrafter"/>
</dbReference>
<dbReference type="SMART" id="SM00717">
    <property type="entry name" value="SANT"/>
    <property type="match status" value="2"/>
</dbReference>
<feature type="domain" description="HTH myb-type" evidence="6">
    <location>
        <begin position="16"/>
        <end position="65"/>
    </location>
</feature>
<dbReference type="InterPro" id="IPR009057">
    <property type="entry name" value="Homeodomain-like_sf"/>
</dbReference>
<dbReference type="RefSeq" id="XP_004258410.1">
    <property type="nucleotide sequence ID" value="XM_004258362.1"/>
</dbReference>
<keyword evidence="1" id="KW-0805">Transcription regulation</keyword>
<dbReference type="InterPro" id="IPR017930">
    <property type="entry name" value="Myb_dom"/>
</dbReference>
<dbReference type="KEGG" id="eiv:EIN_206260"/>
<dbReference type="InterPro" id="IPR001005">
    <property type="entry name" value="SANT/Myb"/>
</dbReference>
<dbReference type="VEuPathDB" id="AmoebaDB:EIN_206260"/>
<keyword evidence="4" id="KW-0539">Nucleus</keyword>
<dbReference type="CDD" id="cd00167">
    <property type="entry name" value="SANT"/>
    <property type="match status" value="2"/>
</dbReference>
<dbReference type="EMBL" id="KB206455">
    <property type="protein sequence ID" value="ELP91639.1"/>
    <property type="molecule type" value="Genomic_DNA"/>
</dbReference>
<dbReference type="Pfam" id="PF00249">
    <property type="entry name" value="Myb_DNA-binding"/>
    <property type="match status" value="2"/>
</dbReference>
<dbReference type="PANTHER" id="PTHR46621:SF1">
    <property type="entry name" value="SNRNA-ACTIVATING PROTEIN COMPLEX SUBUNIT 4"/>
    <property type="match status" value="1"/>
</dbReference>
<dbReference type="AlphaFoldDB" id="A0A0A1U9N9"/>
<protein>
    <submittedName>
        <fullName evidence="7">Trichome differentiation protein GL1, putative</fullName>
    </submittedName>
</protein>
<keyword evidence="2" id="KW-0238">DNA-binding</keyword>
<dbReference type="SMR" id="A0A0A1U9N9"/>
<dbReference type="PROSITE" id="PS51294">
    <property type="entry name" value="HTH_MYB"/>
    <property type="match status" value="2"/>
</dbReference>
<evidence type="ECO:0000256" key="4">
    <source>
        <dbReference type="ARBA" id="ARBA00023242"/>
    </source>
</evidence>
<dbReference type="PANTHER" id="PTHR46621">
    <property type="entry name" value="SNRNA-ACTIVATING PROTEIN COMPLEX SUBUNIT 4"/>
    <property type="match status" value="1"/>
</dbReference>
<accession>A0A0A1U9N9</accession>
<dbReference type="GO" id="GO:0042796">
    <property type="term" value="P:snRNA transcription by RNA polymerase III"/>
    <property type="evidence" value="ECO:0007669"/>
    <property type="project" value="TreeGrafter"/>
</dbReference>
<feature type="domain" description="HTH myb-type" evidence="6">
    <location>
        <begin position="66"/>
        <end position="116"/>
    </location>
</feature>
<evidence type="ECO:0000256" key="2">
    <source>
        <dbReference type="ARBA" id="ARBA00023125"/>
    </source>
</evidence>
<name>A0A0A1U9N9_ENTIV</name>
<sequence length="149" mass="17425">MSMEVEESDNTHTVYGQWAPEEDAALLKAVQEIGLKNWKKVELFVPKRNRKQCRERYFNSLMFKSQKRPWLSYEDTIIIQTHNEVGNKWTFISKKLVGRSANDVKNRYFGSLKKNLSKGSYKENSTSDNEKQSSFTVFRPVDSSLYTVL</sequence>
<keyword evidence="8" id="KW-1185">Reference proteome</keyword>
<evidence type="ECO:0000259" key="5">
    <source>
        <dbReference type="PROSITE" id="PS50090"/>
    </source>
</evidence>